<organism evidence="1 2">
    <name type="scientific">Gomphillus americanus</name>
    <dbReference type="NCBI Taxonomy" id="1940652"/>
    <lineage>
        <taxon>Eukaryota</taxon>
        <taxon>Fungi</taxon>
        <taxon>Dikarya</taxon>
        <taxon>Ascomycota</taxon>
        <taxon>Pezizomycotina</taxon>
        <taxon>Lecanoromycetes</taxon>
        <taxon>OSLEUM clade</taxon>
        <taxon>Ostropomycetidae</taxon>
        <taxon>Ostropales</taxon>
        <taxon>Graphidaceae</taxon>
        <taxon>Gomphilloideae</taxon>
        <taxon>Gomphillus</taxon>
    </lineage>
</organism>
<dbReference type="SUPFAM" id="SSF52972">
    <property type="entry name" value="ITPase-like"/>
    <property type="match status" value="1"/>
</dbReference>
<protein>
    <submittedName>
        <fullName evidence="1">Uncharacterized protein</fullName>
    </submittedName>
</protein>
<comment type="caution">
    <text evidence="1">The sequence shown here is derived from an EMBL/GenBank/DDBJ whole genome shotgun (WGS) entry which is preliminary data.</text>
</comment>
<keyword evidence="2" id="KW-1185">Reference proteome</keyword>
<evidence type="ECO:0000313" key="2">
    <source>
        <dbReference type="Proteomes" id="UP000664169"/>
    </source>
</evidence>
<name>A0A8H3ENW6_9LECA</name>
<sequence length="312" mass="34128">MSTDCHSSQEQDEPEANVFFHAKDLYLEQPFVDPPSLTIKKQPDTTSFRPELTSLLSSLSGDGVLVMLPTENEDKAEVLKGVVPSGFDARFEVVKSKSDVGEQPYNRAGIQGAMNRIKNALEIFVTDSSPLGSAQAFCQLHNIGRILVMAIENYITGTDISYEGDLNPDLLDLIPVDDSDAIVSEKGWTLDSPVDFGFACLYDTSRDMVFTAHSRGVRIPFVKTESGDIDFVAYAKSKGYIDGNRNHGAQTVGKAIKALVRPAQGRNYSISANWHGDVTGWIVTRYDLLKEAVAKVQDEAIKAGVFQANQTA</sequence>
<dbReference type="AlphaFoldDB" id="A0A8H3ENW6"/>
<dbReference type="Gene3D" id="3.90.950.10">
    <property type="match status" value="1"/>
</dbReference>
<dbReference type="Proteomes" id="UP000664169">
    <property type="component" value="Unassembled WGS sequence"/>
</dbReference>
<dbReference type="OrthoDB" id="4968544at2759"/>
<proteinExistence type="predicted"/>
<accession>A0A8H3ENW6</accession>
<reference evidence="1" key="1">
    <citation type="submission" date="2021-03" db="EMBL/GenBank/DDBJ databases">
        <authorList>
            <person name="Tagirdzhanova G."/>
        </authorList>
    </citation>
    <scope>NUCLEOTIDE SEQUENCE</scope>
</reference>
<evidence type="ECO:0000313" key="1">
    <source>
        <dbReference type="EMBL" id="CAF9909417.1"/>
    </source>
</evidence>
<dbReference type="EMBL" id="CAJPDQ010000005">
    <property type="protein sequence ID" value="CAF9909417.1"/>
    <property type="molecule type" value="Genomic_DNA"/>
</dbReference>
<gene>
    <name evidence="1" type="ORF">GOMPHAMPRED_006751</name>
</gene>
<dbReference type="InterPro" id="IPR029001">
    <property type="entry name" value="ITPase-like_fam"/>
</dbReference>